<reference evidence="1 2" key="1">
    <citation type="submission" date="2013-06" db="EMBL/GenBank/DDBJ databases">
        <authorList>
            <person name="Weinstock G."/>
            <person name="Sodergren E."/>
            <person name="Lobos E.A."/>
            <person name="Fulton L."/>
            <person name="Fulton R."/>
            <person name="Courtney L."/>
            <person name="Fronick C."/>
            <person name="O'Laughlin M."/>
            <person name="Godfrey J."/>
            <person name="Wilson R.M."/>
            <person name="Miner T."/>
            <person name="Farmer C."/>
            <person name="Delehaunty K."/>
            <person name="Cordes M."/>
            <person name="Minx P."/>
            <person name="Tomlinson C."/>
            <person name="Chen J."/>
            <person name="Wollam A."/>
            <person name="Pepin K.H."/>
            <person name="Bhonagiri V."/>
            <person name="Zhang X."/>
            <person name="Warren W."/>
            <person name="Mitreva M."/>
            <person name="Mardis E.R."/>
            <person name="Wilson R.K."/>
        </authorList>
    </citation>
    <scope>NUCLEOTIDE SEQUENCE [LARGE SCALE GENOMIC DNA]</scope>
    <source>
        <strain evidence="1 2">ATCC 29426</strain>
    </source>
</reference>
<comment type="caution">
    <text evidence="1">The sequence shown here is derived from an EMBL/GenBank/DDBJ whole genome shotgun (WGS) entry which is preliminary data.</text>
</comment>
<protein>
    <submittedName>
        <fullName evidence="1">Uncharacterized protein</fullName>
    </submittedName>
</protein>
<dbReference type="Proteomes" id="UP000016660">
    <property type="component" value="Unassembled WGS sequence"/>
</dbReference>
<keyword evidence="2" id="KW-1185">Reference proteome</keyword>
<gene>
    <name evidence="1" type="ORF">HMPREF0653_02127</name>
</gene>
<sequence>MQKHRFSFPKAIFNFVKITHLPDKSHLEKNNLVKPHEAYKRTKRNLNIARGEK</sequence>
<name>A0ABN0NQ42_9BACT</name>
<evidence type="ECO:0000313" key="2">
    <source>
        <dbReference type="Proteomes" id="UP000016660"/>
    </source>
</evidence>
<accession>A0ABN0NQ42</accession>
<proteinExistence type="predicted"/>
<dbReference type="EMBL" id="AWUY01000199">
    <property type="protein sequence ID" value="ERJ74776.1"/>
    <property type="molecule type" value="Genomic_DNA"/>
</dbReference>
<evidence type="ECO:0000313" key="1">
    <source>
        <dbReference type="EMBL" id="ERJ74776.1"/>
    </source>
</evidence>
<organism evidence="1 2">
    <name type="scientific">Prevotella disiens JCM 6334 = ATCC 29426</name>
    <dbReference type="NCBI Taxonomy" id="1235811"/>
    <lineage>
        <taxon>Bacteria</taxon>
        <taxon>Pseudomonadati</taxon>
        <taxon>Bacteroidota</taxon>
        <taxon>Bacteroidia</taxon>
        <taxon>Bacteroidales</taxon>
        <taxon>Prevotellaceae</taxon>
        <taxon>Prevotella</taxon>
    </lineage>
</organism>